<proteinExistence type="predicted"/>
<protein>
    <submittedName>
        <fullName evidence="1">Uncharacterized protein</fullName>
    </submittedName>
</protein>
<evidence type="ECO:0000313" key="2">
    <source>
        <dbReference type="Proteomes" id="UP000184089"/>
    </source>
</evidence>
<sequence>MVESTEEKVISEIKRLIRQHTYCSYRDEEECFVTEIYADYRDEAGTDIIIQWCRSEKPWDAFWESLDEWYRESVWDEEDNVIAAVRKNWCSKCHSYEENEEFIEEWIRKNLSVELPSDHYLEQEVCVDIIVDTGDGNYDYVLNDVYPHYDGRYEEGIPEEASILWLARQQGYLKKQLSMAMKKQIFGDSKLLESLRTEVLNCSSHMNALTFFVKMTVKELFKLQEAIAESEKDEIKTGKYSAVQKRKHLRHMVLSKDTACGLYDNWSGAGSVLEIELEKDVVLPLKFISSAWPDGGRGYSVANVYGICSSFWTDTVKQIA</sequence>
<dbReference type="Proteomes" id="UP000184089">
    <property type="component" value="Unassembled WGS sequence"/>
</dbReference>
<organism evidence="1 2">
    <name type="scientific">Bittarella massiliensis</name>
    <name type="common">ex Durand et al. 2017</name>
    <dbReference type="NCBI Taxonomy" id="1720313"/>
    <lineage>
        <taxon>Bacteria</taxon>
        <taxon>Bacillati</taxon>
        <taxon>Bacillota</taxon>
        <taxon>Clostridia</taxon>
        <taxon>Eubacteriales</taxon>
        <taxon>Oscillospiraceae</taxon>
        <taxon>Bittarella (ex Durand et al. 2017)</taxon>
    </lineage>
</organism>
<reference evidence="2" key="1">
    <citation type="submission" date="2016-11" db="EMBL/GenBank/DDBJ databases">
        <authorList>
            <person name="Jaros S."/>
            <person name="Januszkiewicz K."/>
            <person name="Wedrychowicz H."/>
        </authorList>
    </citation>
    <scope>NUCLEOTIDE SEQUENCE [LARGE SCALE GENOMIC DNA]</scope>
    <source>
        <strain evidence="2">DSM 4029</strain>
    </source>
</reference>
<comment type="caution">
    <text evidence="1">The sequence shown here is derived from an EMBL/GenBank/DDBJ whole genome shotgun (WGS) entry which is preliminary data.</text>
</comment>
<dbReference type="EMBL" id="FQVY01000001">
    <property type="protein sequence ID" value="SHF74028.1"/>
    <property type="molecule type" value="Genomic_DNA"/>
</dbReference>
<accession>A0AAQ1RV18</accession>
<gene>
    <name evidence="1" type="ORF">SAMN05444424_0516</name>
</gene>
<evidence type="ECO:0000313" key="1">
    <source>
        <dbReference type="EMBL" id="SHF74028.1"/>
    </source>
</evidence>
<name>A0AAQ1RV18_9FIRM</name>
<dbReference type="AlphaFoldDB" id="A0AAQ1RV18"/>